<evidence type="ECO:0000256" key="8">
    <source>
        <dbReference type="SAM" id="Phobius"/>
    </source>
</evidence>
<dbReference type="InterPro" id="IPR051539">
    <property type="entry name" value="T4SS-coupling_protein"/>
</dbReference>
<evidence type="ECO:0000256" key="4">
    <source>
        <dbReference type="ARBA" id="ARBA00022692"/>
    </source>
</evidence>
<dbReference type="EMBL" id="LT966316">
    <property type="protein sequence ID" value="SOU92504.1"/>
    <property type="molecule type" value="Genomic_DNA"/>
</dbReference>
<evidence type="ECO:0000256" key="5">
    <source>
        <dbReference type="ARBA" id="ARBA00022989"/>
    </source>
</evidence>
<dbReference type="AlphaFoldDB" id="A0A2I2MFL7"/>
<feature type="compositionally biased region" description="Basic and acidic residues" evidence="7">
    <location>
        <begin position="615"/>
        <end position="643"/>
    </location>
</feature>
<keyword evidence="5 8" id="KW-1133">Transmembrane helix</keyword>
<evidence type="ECO:0000313" key="9">
    <source>
        <dbReference type="EMBL" id="SOU92504.1"/>
    </source>
</evidence>
<feature type="transmembrane region" description="Helical" evidence="8">
    <location>
        <begin position="76"/>
        <end position="93"/>
    </location>
</feature>
<evidence type="ECO:0000256" key="7">
    <source>
        <dbReference type="SAM" id="MobiDB-lite"/>
    </source>
</evidence>
<evidence type="ECO:0000256" key="1">
    <source>
        <dbReference type="ARBA" id="ARBA00004651"/>
    </source>
</evidence>
<protein>
    <submittedName>
        <fullName evidence="9">Type IV secretion system protein VirD4</fullName>
    </submittedName>
</protein>
<dbReference type="InterPro" id="IPR027417">
    <property type="entry name" value="P-loop_NTPase"/>
</dbReference>
<comment type="similarity">
    <text evidence="2">Belongs to the VirD4/TraG family.</text>
</comment>
<keyword evidence="6 8" id="KW-0472">Membrane</keyword>
<dbReference type="Gene3D" id="3.40.50.300">
    <property type="entry name" value="P-loop containing nucleotide triphosphate hydrolases"/>
    <property type="match status" value="1"/>
</dbReference>
<dbReference type="GO" id="GO:0005886">
    <property type="term" value="C:plasma membrane"/>
    <property type="evidence" value="ECO:0007669"/>
    <property type="project" value="UniProtKB-SubCell"/>
</dbReference>
<gene>
    <name evidence="9" type="ORF">LFTS_01131</name>
</gene>
<keyword evidence="4 8" id="KW-0812">Transmembrane</keyword>
<evidence type="ECO:0000256" key="2">
    <source>
        <dbReference type="ARBA" id="ARBA00008806"/>
    </source>
</evidence>
<comment type="subcellular location">
    <subcellularLocation>
        <location evidence="1">Cell membrane</location>
        <topology evidence="1">Multi-pass membrane protein</topology>
    </subcellularLocation>
</comment>
<keyword evidence="3" id="KW-1003">Cell membrane</keyword>
<evidence type="ECO:0000256" key="6">
    <source>
        <dbReference type="ARBA" id="ARBA00023136"/>
    </source>
</evidence>
<dbReference type="OrthoDB" id="9759295at2"/>
<reference evidence="9" key="1">
    <citation type="submission" date="2017-12" db="EMBL/GenBank/DDBJ databases">
        <authorList>
            <consortium name="SysMetEx"/>
        </authorList>
    </citation>
    <scope>NUCLEOTIDE SEQUENCE</scope>
    <source>
        <strain evidence="9">Pb_238</strain>
    </source>
</reference>
<dbReference type="PANTHER" id="PTHR37937:SF1">
    <property type="entry name" value="CONJUGATIVE TRANSFER: DNA TRANSPORT"/>
    <property type="match status" value="1"/>
</dbReference>
<dbReference type="Pfam" id="PF02534">
    <property type="entry name" value="T4SS-DNA_transf"/>
    <property type="match status" value="1"/>
</dbReference>
<dbReference type="InterPro" id="IPR003688">
    <property type="entry name" value="TraG/VirD4"/>
</dbReference>
<feature type="transmembrane region" description="Helical" evidence="8">
    <location>
        <begin position="33"/>
        <end position="55"/>
    </location>
</feature>
<sequence length="659" mass="75130">MMTAVILGGIMASCRDAYILGYQKSLWFTSYVIPWEIVTPLGKVFLYPPWGFLLWDAHFDSVREARTFLFSGNVRFVLTIAGGVVVFLLMSVWRGKNVHNDDLYGSSAFAKPSEIEKSGLLQKKGVVIGKISMPVWTSLNPWKQTKILRHDGPEHILMFAPTRSGKGVGFVIPTLLEWVGSVVVLDIKDENWKLTSGYRLSQKNRTIRFAPAEKPVDTDWCARWNPLSEIRTEHLIPDIQNIARMIVDPHGEGPKDHWAITAYQLLLGVLLYLFIRNHASIRTIKDPVTGRSPFPYRLSMSGLVKILSDPELTLDDLLKDMLDARTWMTEIDAKVRNAEEKTILLNAVREVSSYARMMMTKAPNELSGIYSTTMTYLDLYRDPVVAANTETSTFRMTDLMEGLPIGKGNRNAPVSLYLHIPDIGRLRPLIRLFFDIMAHRLTEKIEPPGRHKLLWLMDEFPALGRMDSIKEKLPVMAGYGIKAALICQDLSQVEERYGKIDYIAANCHVKVAYASDNLPTLKYLNEMLGKTHTVVTRTNYSGHRWSPLLLHMMTTAAEIPKDLMTIEELRTMKGSLVLMSEMRSIRAEKVRYYTDPLYRSLVMEPPNRKNPGKPVVDRDPEKEGEWSPETGREEPVKETKEEIVSEEEEEILEMEKNEI</sequence>
<dbReference type="CDD" id="cd01127">
    <property type="entry name" value="TrwB_TraG_TraD_VirD4"/>
    <property type="match status" value="2"/>
</dbReference>
<accession>A0A2I2MFL7</accession>
<feature type="region of interest" description="Disordered" evidence="7">
    <location>
        <begin position="603"/>
        <end position="659"/>
    </location>
</feature>
<dbReference type="SUPFAM" id="SSF52540">
    <property type="entry name" value="P-loop containing nucleoside triphosphate hydrolases"/>
    <property type="match status" value="1"/>
</dbReference>
<dbReference type="PANTHER" id="PTHR37937">
    <property type="entry name" value="CONJUGATIVE TRANSFER: DNA TRANSPORT"/>
    <property type="match status" value="1"/>
</dbReference>
<name>A0A2I2MFL7_9BACT</name>
<proteinExistence type="inferred from homology"/>
<evidence type="ECO:0000256" key="3">
    <source>
        <dbReference type="ARBA" id="ARBA00022475"/>
    </source>
</evidence>
<organism evidence="9">
    <name type="scientific">Leptospirillum ferriphilum</name>
    <dbReference type="NCBI Taxonomy" id="178606"/>
    <lineage>
        <taxon>Bacteria</taxon>
        <taxon>Pseudomonadati</taxon>
        <taxon>Nitrospirota</taxon>
        <taxon>Nitrospiria</taxon>
        <taxon>Nitrospirales</taxon>
        <taxon>Nitrospiraceae</taxon>
        <taxon>Leptospirillum</taxon>
    </lineage>
</organism>
<dbReference type="RefSeq" id="WP_143468952.1">
    <property type="nucleotide sequence ID" value="NZ_OBMB01000001.1"/>
</dbReference>